<sequence>MMKLYFKVLILEAKTKMTYRFDFWINSIISFLVEFFVVWFLWSAIFEQTKLKQIAGYNLSSIYLYYLGVILISKIIRAQKSTNDVSQDIYQGNLNRYIIFPVNYISFKYAQYLGKLAPALIQFFLFGIIAFFIIDKSYEIQISTSSLIMGICSIAMANILYFLIDYLTQLFAFWVSNVWSLDILKWFIACLLGGYLFPLNMLPPNVQNIITYLPFKFLFDLPINTLFGKISFEVWLKEMLIGSIWCILLFLIGQFTWSKGKNLYSGVGI</sequence>
<dbReference type="Proteomes" id="UP001270053">
    <property type="component" value="Unassembled WGS sequence"/>
</dbReference>
<keyword evidence="1" id="KW-0472">Membrane</keyword>
<feature type="transmembrane region" description="Helical" evidence="1">
    <location>
        <begin position="171"/>
        <end position="197"/>
    </location>
</feature>
<keyword evidence="1" id="KW-1133">Transmembrane helix</keyword>
<proteinExistence type="predicted"/>
<protein>
    <submittedName>
        <fullName evidence="3">ABC-2 family transporter protein</fullName>
    </submittedName>
</protein>
<feature type="transmembrane region" description="Helical" evidence="1">
    <location>
        <begin position="116"/>
        <end position="134"/>
    </location>
</feature>
<dbReference type="AlphaFoldDB" id="A0AAJ2VVN2"/>
<dbReference type="PANTHER" id="PTHR36832">
    <property type="entry name" value="SLR1174 PROTEIN-RELATED"/>
    <property type="match status" value="1"/>
</dbReference>
<dbReference type="EMBL" id="JAWXVH010000001">
    <property type="protein sequence ID" value="MDX6184273.1"/>
    <property type="molecule type" value="Genomic_DNA"/>
</dbReference>
<keyword evidence="1" id="KW-0812">Transmembrane</keyword>
<evidence type="ECO:0000256" key="1">
    <source>
        <dbReference type="SAM" id="Phobius"/>
    </source>
</evidence>
<dbReference type="InterPro" id="IPR010390">
    <property type="entry name" value="ABC-2_transporter-like"/>
</dbReference>
<feature type="transmembrane region" description="Helical" evidence="1">
    <location>
        <begin position="209"/>
        <end position="227"/>
    </location>
</feature>
<organism evidence="3 4">
    <name type="scientific">Flavobacterium flavipigmentatum</name>
    <dbReference type="NCBI Taxonomy" id="2893884"/>
    <lineage>
        <taxon>Bacteria</taxon>
        <taxon>Pseudomonadati</taxon>
        <taxon>Bacteroidota</taxon>
        <taxon>Flavobacteriia</taxon>
        <taxon>Flavobacteriales</taxon>
        <taxon>Flavobacteriaceae</taxon>
        <taxon>Flavobacterium</taxon>
    </lineage>
</organism>
<comment type="caution">
    <text evidence="3">The sequence shown here is derived from an EMBL/GenBank/DDBJ whole genome shotgun (WGS) entry which is preliminary data.</text>
</comment>
<accession>A0AAJ2VVN2</accession>
<name>A0AAJ2VVN2_9FLAO</name>
<reference evidence="3 5" key="1">
    <citation type="submission" date="2023-11" db="EMBL/GenBank/DDBJ databases">
        <title>Unpublished Manusciprt.</title>
        <authorList>
            <person name="Saticioglu I.B."/>
            <person name="Ay H."/>
            <person name="Ajmi N."/>
            <person name="Altun S."/>
            <person name="Duman M."/>
        </authorList>
    </citation>
    <scope>NUCLEOTIDE SEQUENCE</scope>
    <source>
        <strain evidence="2 5">Fl-33</strain>
        <strain evidence="3">Fl-77</strain>
    </source>
</reference>
<feature type="transmembrane region" description="Helical" evidence="1">
    <location>
        <begin position="140"/>
        <end position="164"/>
    </location>
</feature>
<feature type="transmembrane region" description="Helical" evidence="1">
    <location>
        <begin position="21"/>
        <end position="42"/>
    </location>
</feature>
<evidence type="ECO:0000313" key="5">
    <source>
        <dbReference type="Proteomes" id="UP001278738"/>
    </source>
</evidence>
<evidence type="ECO:0000313" key="2">
    <source>
        <dbReference type="EMBL" id="MDX6180673.1"/>
    </source>
</evidence>
<dbReference type="Pfam" id="PF06182">
    <property type="entry name" value="ABC2_membrane_6"/>
    <property type="match status" value="1"/>
</dbReference>
<dbReference type="PANTHER" id="PTHR36832:SF1">
    <property type="entry name" value="SLR1174 PROTEIN"/>
    <property type="match status" value="1"/>
</dbReference>
<evidence type="ECO:0000313" key="3">
    <source>
        <dbReference type="EMBL" id="MDX6184273.1"/>
    </source>
</evidence>
<feature type="transmembrane region" description="Helical" evidence="1">
    <location>
        <begin position="54"/>
        <end position="72"/>
    </location>
</feature>
<feature type="transmembrane region" description="Helical" evidence="1">
    <location>
        <begin position="239"/>
        <end position="257"/>
    </location>
</feature>
<gene>
    <name evidence="2" type="ORF">SGQ18_00805</name>
    <name evidence="3" type="ORF">SGQ44_00805</name>
</gene>
<keyword evidence="5" id="KW-1185">Reference proteome</keyword>
<dbReference type="EMBL" id="JAWXVG010000001">
    <property type="protein sequence ID" value="MDX6180673.1"/>
    <property type="molecule type" value="Genomic_DNA"/>
</dbReference>
<evidence type="ECO:0000313" key="4">
    <source>
        <dbReference type="Proteomes" id="UP001270053"/>
    </source>
</evidence>
<dbReference type="RefSeq" id="WP_229975389.1">
    <property type="nucleotide sequence ID" value="NZ_CP087133.1"/>
</dbReference>
<dbReference type="Proteomes" id="UP001278738">
    <property type="component" value="Unassembled WGS sequence"/>
</dbReference>